<dbReference type="OrthoDB" id="481127at2"/>
<dbReference type="SUPFAM" id="SSF52266">
    <property type="entry name" value="SGNH hydrolase"/>
    <property type="match status" value="1"/>
</dbReference>
<evidence type="ECO:0000259" key="2">
    <source>
        <dbReference type="Pfam" id="PF13472"/>
    </source>
</evidence>
<organism evidence="3 4">
    <name type="scientific">Gloeocapsopsis dulcis AAB1 = 1H9</name>
    <dbReference type="NCBI Taxonomy" id="1433147"/>
    <lineage>
        <taxon>Bacteria</taxon>
        <taxon>Bacillati</taxon>
        <taxon>Cyanobacteriota</taxon>
        <taxon>Cyanophyceae</taxon>
        <taxon>Oscillatoriophycideae</taxon>
        <taxon>Chroococcales</taxon>
        <taxon>Chroococcaceae</taxon>
        <taxon>Gloeocapsopsis</taxon>
        <taxon>Gloeocapsopsis dulcis</taxon>
    </lineage>
</organism>
<protein>
    <submittedName>
        <fullName evidence="3">Lysophospholipase</fullName>
    </submittedName>
</protein>
<proteinExistence type="predicted"/>
<dbReference type="Pfam" id="PF13472">
    <property type="entry name" value="Lipase_GDSL_2"/>
    <property type="match status" value="1"/>
</dbReference>
<dbReference type="AlphaFoldDB" id="A0A6N8FZG3"/>
<evidence type="ECO:0000256" key="1">
    <source>
        <dbReference type="SAM" id="Phobius"/>
    </source>
</evidence>
<keyword evidence="4" id="KW-1185">Reference proteome</keyword>
<comment type="caution">
    <text evidence="3">The sequence shown here is derived from an EMBL/GenBank/DDBJ whole genome shotgun (WGS) entry which is preliminary data.</text>
</comment>
<keyword evidence="1" id="KW-0472">Membrane</keyword>
<dbReference type="InterPro" id="IPR013830">
    <property type="entry name" value="SGNH_hydro"/>
</dbReference>
<dbReference type="CDD" id="cd00229">
    <property type="entry name" value="SGNH_hydrolase"/>
    <property type="match status" value="1"/>
</dbReference>
<gene>
    <name evidence="3" type="ORF">BWI75_13295</name>
</gene>
<evidence type="ECO:0000313" key="4">
    <source>
        <dbReference type="Proteomes" id="UP000441797"/>
    </source>
</evidence>
<name>A0A6N8FZG3_9CHRO</name>
<dbReference type="RefSeq" id="WP_105219148.1">
    <property type="nucleotide sequence ID" value="NZ_CAWNSU010000030.1"/>
</dbReference>
<sequence length="336" mass="37473">MKFSTTYWIPSIAIIALTATEIALRLAFGLGNPVLSQADADTGYRFQPNQKLSRFGKTIEYNQYSQRSEPITLEKPQGTLRILMIGDSVLNGGNPTDQSQILSELFKAKLSTSQDSTQVLNASAGSWGIGNQLGYLRKFGTFQADAVILQIGTHDLIQPKSTSERVGRDPNYPNQAPLLAIQELVSRYALPKTTRLLKLNSSSTEIPEVASNQQKLQFEQNMESFKNIVNRLRTENIPVFVLYTPNRADLLPNFNSPPYKSEFFQLLKSLEIPVIDTHTNWSNLPPATVVTYFRDQVHLSVAGNQAAAELLFQQLCMKRQSTACSQNLARFSALKP</sequence>
<dbReference type="EMBL" id="NAPY01000019">
    <property type="protein sequence ID" value="MUL37286.1"/>
    <property type="molecule type" value="Genomic_DNA"/>
</dbReference>
<dbReference type="Proteomes" id="UP000441797">
    <property type="component" value="Unassembled WGS sequence"/>
</dbReference>
<feature type="domain" description="SGNH hydrolase-type esterase" evidence="2">
    <location>
        <begin position="85"/>
        <end position="306"/>
    </location>
</feature>
<accession>A0A6N8FZG3</accession>
<keyword evidence="1" id="KW-1133">Transmembrane helix</keyword>
<reference evidence="3 4" key="1">
    <citation type="journal article" date="2019" name="Front. Microbiol.">
        <title>Genomic Features for Desiccation Tolerance and Sugar Biosynthesis in the Extremophile Gloeocapsopsis sp. UTEX B3054.</title>
        <authorList>
            <person name="Urrejola C."/>
            <person name="Alcorta J."/>
            <person name="Salas L."/>
            <person name="Vasquez M."/>
            <person name="Polz M.F."/>
            <person name="Vicuna R."/>
            <person name="Diez B."/>
        </authorList>
    </citation>
    <scope>NUCLEOTIDE SEQUENCE [LARGE SCALE GENOMIC DNA]</scope>
    <source>
        <strain evidence="3 4">1H9</strain>
    </source>
</reference>
<dbReference type="Gene3D" id="3.40.50.1110">
    <property type="entry name" value="SGNH hydrolase"/>
    <property type="match status" value="1"/>
</dbReference>
<feature type="transmembrane region" description="Helical" evidence="1">
    <location>
        <begin position="7"/>
        <end position="28"/>
    </location>
</feature>
<dbReference type="InterPro" id="IPR036514">
    <property type="entry name" value="SGNH_hydro_sf"/>
</dbReference>
<keyword evidence="1" id="KW-0812">Transmembrane</keyword>
<evidence type="ECO:0000313" key="3">
    <source>
        <dbReference type="EMBL" id="MUL37286.1"/>
    </source>
</evidence>